<organism evidence="3 4">
    <name type="scientific">[Emmonsia] crescens</name>
    <dbReference type="NCBI Taxonomy" id="73230"/>
    <lineage>
        <taxon>Eukaryota</taxon>
        <taxon>Fungi</taxon>
        <taxon>Dikarya</taxon>
        <taxon>Ascomycota</taxon>
        <taxon>Pezizomycotina</taxon>
        <taxon>Eurotiomycetes</taxon>
        <taxon>Eurotiomycetidae</taxon>
        <taxon>Onygenales</taxon>
        <taxon>Ajellomycetaceae</taxon>
        <taxon>Emergomyces</taxon>
    </lineage>
</organism>
<dbReference type="VEuPathDB" id="FungiDB:EMCG_05202"/>
<evidence type="ECO:0000256" key="1">
    <source>
        <dbReference type="SAM" id="MobiDB-lite"/>
    </source>
</evidence>
<dbReference type="Proteomes" id="UP000226031">
    <property type="component" value="Unassembled WGS sequence"/>
</dbReference>
<sequence>MRPTYPIVTLLFALITTTFAAPLPLLLENVSKLNNRIDDELEIPRISASSGAESEPRLHPTIEEEEDERPSSIDKRLPKFGLWASPKEEAMSADKKAHPPAALAARGPGEGDTMVVNGQDTPRRYMNLIHALTAALLTLATTASAAPQLPPPLDTVTGLVGGLPVVGGLVGGSPPVKS</sequence>
<feature type="signal peptide" evidence="2">
    <location>
        <begin position="1"/>
        <end position="20"/>
    </location>
</feature>
<proteinExistence type="predicted"/>
<dbReference type="AlphaFoldDB" id="A0A2B7ZN92"/>
<evidence type="ECO:0000313" key="4">
    <source>
        <dbReference type="Proteomes" id="UP000226031"/>
    </source>
</evidence>
<evidence type="ECO:0000313" key="3">
    <source>
        <dbReference type="EMBL" id="PGH34643.1"/>
    </source>
</evidence>
<keyword evidence="2" id="KW-0732">Signal</keyword>
<name>A0A2B7ZN92_9EURO</name>
<reference evidence="3 4" key="1">
    <citation type="submission" date="2017-10" db="EMBL/GenBank/DDBJ databases">
        <title>Comparative genomics in systemic dimorphic fungi from Ajellomycetaceae.</title>
        <authorList>
            <person name="Munoz J.F."/>
            <person name="Mcewen J.G."/>
            <person name="Clay O.K."/>
            <person name="Cuomo C.A."/>
        </authorList>
    </citation>
    <scope>NUCLEOTIDE SEQUENCE [LARGE SCALE GENOMIC DNA]</scope>
    <source>
        <strain evidence="3 4">UAMH4076</strain>
    </source>
</reference>
<accession>A0A2B7ZN92</accession>
<evidence type="ECO:0000256" key="2">
    <source>
        <dbReference type="SAM" id="SignalP"/>
    </source>
</evidence>
<gene>
    <name evidence="3" type="ORF">GX50_02533</name>
</gene>
<comment type="caution">
    <text evidence="3">The sequence shown here is derived from an EMBL/GenBank/DDBJ whole genome shotgun (WGS) entry which is preliminary data.</text>
</comment>
<dbReference type="EMBL" id="PDND01000036">
    <property type="protein sequence ID" value="PGH34643.1"/>
    <property type="molecule type" value="Genomic_DNA"/>
</dbReference>
<feature type="region of interest" description="Disordered" evidence="1">
    <location>
        <begin position="45"/>
        <end position="112"/>
    </location>
</feature>
<keyword evidence="4" id="KW-1185">Reference proteome</keyword>
<feature type="compositionally biased region" description="Basic and acidic residues" evidence="1">
    <location>
        <begin position="86"/>
        <end position="97"/>
    </location>
</feature>
<feature type="chain" id="PRO_5012089545" evidence="2">
    <location>
        <begin position="21"/>
        <end position="178"/>
    </location>
</feature>
<protein>
    <submittedName>
        <fullName evidence="3">Uncharacterized protein</fullName>
    </submittedName>
</protein>